<dbReference type="EMBL" id="FWEV01000028">
    <property type="protein sequence ID" value="SLM28050.1"/>
    <property type="molecule type" value="Genomic_DNA"/>
</dbReference>
<reference evidence="2 3" key="1">
    <citation type="submission" date="2017-03" db="EMBL/GenBank/DDBJ databases">
        <authorList>
            <person name="Afonso C.L."/>
            <person name="Miller P.J."/>
            <person name="Scott M.A."/>
            <person name="Spackman E."/>
            <person name="Goraichik I."/>
            <person name="Dimitrov K.M."/>
            <person name="Suarez D.L."/>
            <person name="Swayne D.E."/>
        </authorList>
    </citation>
    <scope>NUCLEOTIDE SEQUENCE [LARGE SCALE GENOMIC DNA]</scope>
    <source>
        <strain evidence="2">PRJEB14757</strain>
    </source>
</reference>
<evidence type="ECO:0000313" key="2">
    <source>
        <dbReference type="EMBL" id="SLM28050.1"/>
    </source>
</evidence>
<proteinExistence type="predicted"/>
<dbReference type="Pfam" id="PF02754">
    <property type="entry name" value="CCG"/>
    <property type="match status" value="1"/>
</dbReference>
<dbReference type="GO" id="GO:0016491">
    <property type="term" value="F:oxidoreductase activity"/>
    <property type="evidence" value="ECO:0007669"/>
    <property type="project" value="UniProtKB-ARBA"/>
</dbReference>
<sequence>MFNPRDIIEVLANNVKQTRSPFGIPKFLVNKWWQKADLQTSGEYMLFTGLMYQFTPFIDRSTHYLEMFEDTPWADYLKYARYVPGYLSGLGLAVITPFSEKRKAGQALVDIATLLKKSKVDFGYDPSIDNYSGILLYDMGDQEGFVRHAKFVAKKLKQKGIKKIITVDPHTTYALKVLFPKYAGAHFEVKPWFEMMRLSSGKCNMTVTIHDPCFYGRYLNVSDAPRKVLSGLGIQSSKIRNSGEFTSCCGGPAESISPALSKTIMEKRVEELKEPGNPIVALCPICLGNLKKSGANVEDFSALVARHA</sequence>
<protein>
    <recommendedName>
        <fullName evidence="1">Cysteine-rich domain-containing protein</fullName>
    </recommendedName>
</protein>
<evidence type="ECO:0000313" key="3">
    <source>
        <dbReference type="Proteomes" id="UP000191931"/>
    </source>
</evidence>
<dbReference type="STRING" id="1246637.MTBBW1_1230021"/>
<feature type="domain" description="Cysteine-rich" evidence="1">
    <location>
        <begin position="207"/>
        <end position="291"/>
    </location>
</feature>
<dbReference type="GO" id="GO:0005886">
    <property type="term" value="C:plasma membrane"/>
    <property type="evidence" value="ECO:0007669"/>
    <property type="project" value="TreeGrafter"/>
</dbReference>
<dbReference type="InterPro" id="IPR051460">
    <property type="entry name" value="HdrC_iron-sulfur_subunit"/>
</dbReference>
<dbReference type="PANTHER" id="PTHR43255:SF2">
    <property type="entry name" value="HETERODISULFIDE REDUCTASE RELATED PROTEIN"/>
    <property type="match status" value="1"/>
</dbReference>
<dbReference type="RefSeq" id="WP_080804430.1">
    <property type="nucleotide sequence ID" value="NZ_LT828547.1"/>
</dbReference>
<dbReference type="InterPro" id="IPR004017">
    <property type="entry name" value="Cys_rich_dom"/>
</dbReference>
<dbReference type="OrthoDB" id="5412852at2"/>
<dbReference type="AlphaFoldDB" id="A0A1W1H6D7"/>
<evidence type="ECO:0000259" key="1">
    <source>
        <dbReference type="Pfam" id="PF02754"/>
    </source>
</evidence>
<dbReference type="Proteomes" id="UP000191931">
    <property type="component" value="Unassembled WGS sequence"/>
</dbReference>
<dbReference type="PANTHER" id="PTHR43255">
    <property type="entry name" value="IRON-SULFUR-BINDING OXIDOREDUCTASE FADF-RELATED-RELATED"/>
    <property type="match status" value="1"/>
</dbReference>
<keyword evidence="3" id="KW-1185">Reference proteome</keyword>
<name>A0A1W1H6D7_9BACT</name>
<organism evidence="2 3">
    <name type="scientific">Desulfamplus magnetovallimortis</name>
    <dbReference type="NCBI Taxonomy" id="1246637"/>
    <lineage>
        <taxon>Bacteria</taxon>
        <taxon>Pseudomonadati</taxon>
        <taxon>Thermodesulfobacteriota</taxon>
        <taxon>Desulfobacteria</taxon>
        <taxon>Desulfobacterales</taxon>
        <taxon>Desulfobacteraceae</taxon>
        <taxon>Desulfamplus</taxon>
    </lineage>
</organism>
<accession>A0A1W1H6D7</accession>
<gene>
    <name evidence="2" type="ORF">MTBBW1_1230021</name>
</gene>